<sequence>METHGIQVTASTIEHSDISIPFTQSVAVDNNINGNPVQNNTPPDSSNETHTEINPHQPLNQMYTFKSSPTTGSLSASSVPKSLAVSSTKQRTAPEPRASTFSQQDSEDTEPFKHPAKRSKRQNKPRDDQDIDYRHFLGSSSPLLSAIQGPRAEPPSNQPSGSAAIKSAKQAAAMENDFYDASQESLISPMKPKGPRQPPTRSRRKSSRSDSFNRELAKALNGPRLLSSYTIAVFDALTIDGEDEDEDEDGDGTGYEGDGEDEDSDCVGEECGNAQAEI</sequence>
<name>S3CGH3_GLAL2</name>
<feature type="compositionally biased region" description="Low complexity" evidence="1">
    <location>
        <begin position="162"/>
        <end position="173"/>
    </location>
</feature>
<proteinExistence type="predicted"/>
<feature type="compositionally biased region" description="Basic residues" evidence="1">
    <location>
        <begin position="114"/>
        <end position="123"/>
    </location>
</feature>
<feature type="compositionally biased region" description="Low complexity" evidence="1">
    <location>
        <begin position="67"/>
        <end position="78"/>
    </location>
</feature>
<dbReference type="Proteomes" id="UP000016922">
    <property type="component" value="Unassembled WGS sequence"/>
</dbReference>
<dbReference type="RefSeq" id="XP_008087920.1">
    <property type="nucleotide sequence ID" value="XM_008089729.1"/>
</dbReference>
<feature type="compositionally biased region" description="Basic and acidic residues" evidence="1">
    <location>
        <begin position="124"/>
        <end position="135"/>
    </location>
</feature>
<gene>
    <name evidence="2" type="ORF">GLAREA_11586</name>
</gene>
<accession>S3CGH3</accession>
<organism evidence="2 3">
    <name type="scientific">Glarea lozoyensis (strain ATCC 20868 / MF5171)</name>
    <dbReference type="NCBI Taxonomy" id="1116229"/>
    <lineage>
        <taxon>Eukaryota</taxon>
        <taxon>Fungi</taxon>
        <taxon>Dikarya</taxon>
        <taxon>Ascomycota</taxon>
        <taxon>Pezizomycotina</taxon>
        <taxon>Leotiomycetes</taxon>
        <taxon>Helotiales</taxon>
        <taxon>Helotiaceae</taxon>
        <taxon>Glarea</taxon>
    </lineage>
</organism>
<dbReference type="EMBL" id="KE145372">
    <property type="protein sequence ID" value="EPE25005.1"/>
    <property type="molecule type" value="Genomic_DNA"/>
</dbReference>
<protein>
    <submittedName>
        <fullName evidence="2">Uncharacterized protein</fullName>
    </submittedName>
</protein>
<dbReference type="HOGENOM" id="CLU_1001340_0_0_1"/>
<feature type="region of interest" description="Disordered" evidence="1">
    <location>
        <begin position="238"/>
        <end position="278"/>
    </location>
</feature>
<dbReference type="AlphaFoldDB" id="S3CGH3"/>
<dbReference type="KEGG" id="glz:GLAREA_11586"/>
<feature type="region of interest" description="Disordered" evidence="1">
    <location>
        <begin position="29"/>
        <end position="216"/>
    </location>
</feature>
<feature type="compositionally biased region" description="Polar residues" evidence="1">
    <location>
        <begin position="54"/>
        <end position="66"/>
    </location>
</feature>
<evidence type="ECO:0000256" key="1">
    <source>
        <dbReference type="SAM" id="MobiDB-lite"/>
    </source>
</evidence>
<reference evidence="2 3" key="1">
    <citation type="journal article" date="2013" name="BMC Genomics">
        <title>Genomics-driven discovery of the pneumocandin biosynthetic gene cluster in the fungus Glarea lozoyensis.</title>
        <authorList>
            <person name="Chen L."/>
            <person name="Yue Q."/>
            <person name="Zhang X."/>
            <person name="Xiang M."/>
            <person name="Wang C."/>
            <person name="Li S."/>
            <person name="Che Y."/>
            <person name="Ortiz-Lopez F.J."/>
            <person name="Bills G.F."/>
            <person name="Liu X."/>
            <person name="An Z."/>
        </authorList>
    </citation>
    <scope>NUCLEOTIDE SEQUENCE [LARGE SCALE GENOMIC DNA]</scope>
    <source>
        <strain evidence="3">ATCC 20868 / MF5171</strain>
    </source>
</reference>
<feature type="compositionally biased region" description="Polar residues" evidence="1">
    <location>
        <begin position="29"/>
        <end position="46"/>
    </location>
</feature>
<evidence type="ECO:0000313" key="3">
    <source>
        <dbReference type="Proteomes" id="UP000016922"/>
    </source>
</evidence>
<feature type="compositionally biased region" description="Basic and acidic residues" evidence="1">
    <location>
        <begin position="207"/>
        <end position="216"/>
    </location>
</feature>
<keyword evidence="3" id="KW-1185">Reference proteome</keyword>
<evidence type="ECO:0000313" key="2">
    <source>
        <dbReference type="EMBL" id="EPE25005.1"/>
    </source>
</evidence>
<dbReference type="GeneID" id="19470627"/>
<feature type="compositionally biased region" description="Acidic residues" evidence="1">
    <location>
        <begin position="240"/>
        <end position="268"/>
    </location>
</feature>